<evidence type="ECO:0000313" key="2">
    <source>
        <dbReference type="EMBL" id="KAK0505355.1"/>
    </source>
</evidence>
<comment type="caution">
    <text evidence="2">The sequence shown here is derived from an EMBL/GenBank/DDBJ whole genome shotgun (WGS) entry which is preliminary data.</text>
</comment>
<accession>A0AA39QNU8</accession>
<protein>
    <submittedName>
        <fullName evidence="2">Uncharacterized protein</fullName>
    </submittedName>
</protein>
<sequence>MPKYTYERAELDGTTPIVVGATIYSRATKLYSLTPTDLQSISPVRQERNLRGGWVTYHNTRDIERLQRGLQGRSATGKKTSGPKTTKIDALNIFSAVAKRVYGPSYKSPATQSRRRYPPAAQGRYDGL</sequence>
<reference evidence="2" key="1">
    <citation type="submission" date="2023-06" db="EMBL/GenBank/DDBJ databases">
        <authorList>
            <consortium name="Lawrence Berkeley National Laboratory"/>
            <person name="Ahrendt S."/>
            <person name="Sahu N."/>
            <person name="Indic B."/>
            <person name="Wong-Bajracharya J."/>
            <person name="Merenyi Z."/>
            <person name="Ke H.-M."/>
            <person name="Monk M."/>
            <person name="Kocsube S."/>
            <person name="Drula E."/>
            <person name="Lipzen A."/>
            <person name="Balint B."/>
            <person name="Henrissat B."/>
            <person name="Andreopoulos B."/>
            <person name="Martin F.M."/>
            <person name="Harder C.B."/>
            <person name="Rigling D."/>
            <person name="Ford K.L."/>
            <person name="Foster G.D."/>
            <person name="Pangilinan J."/>
            <person name="Papanicolaou A."/>
            <person name="Barry K."/>
            <person name="LaButti K."/>
            <person name="Viragh M."/>
            <person name="Koriabine M."/>
            <person name="Yan M."/>
            <person name="Riley R."/>
            <person name="Champramary S."/>
            <person name="Plett K.L."/>
            <person name="Tsai I.J."/>
            <person name="Slot J."/>
            <person name="Sipos G."/>
            <person name="Plett J."/>
            <person name="Nagy L.G."/>
            <person name="Grigoriev I.V."/>
        </authorList>
    </citation>
    <scope>NUCLEOTIDE SEQUENCE</scope>
    <source>
        <strain evidence="2">HWK02</strain>
    </source>
</reference>
<keyword evidence="3" id="KW-1185">Reference proteome</keyword>
<evidence type="ECO:0000256" key="1">
    <source>
        <dbReference type="SAM" id="MobiDB-lite"/>
    </source>
</evidence>
<feature type="region of interest" description="Disordered" evidence="1">
    <location>
        <begin position="105"/>
        <end position="128"/>
    </location>
</feature>
<dbReference type="EMBL" id="JAUEPU010000002">
    <property type="protein sequence ID" value="KAK0505355.1"/>
    <property type="molecule type" value="Genomic_DNA"/>
</dbReference>
<feature type="region of interest" description="Disordered" evidence="1">
    <location>
        <begin position="65"/>
        <end position="84"/>
    </location>
</feature>
<name>A0AA39QNU8_9AGAR</name>
<dbReference type="AlphaFoldDB" id="A0AA39QNU8"/>
<gene>
    <name evidence="2" type="ORF">EDD18DRAFT_1098723</name>
</gene>
<dbReference type="Proteomes" id="UP001175228">
    <property type="component" value="Unassembled WGS sequence"/>
</dbReference>
<organism evidence="2 3">
    <name type="scientific">Armillaria luteobubalina</name>
    <dbReference type="NCBI Taxonomy" id="153913"/>
    <lineage>
        <taxon>Eukaryota</taxon>
        <taxon>Fungi</taxon>
        <taxon>Dikarya</taxon>
        <taxon>Basidiomycota</taxon>
        <taxon>Agaricomycotina</taxon>
        <taxon>Agaricomycetes</taxon>
        <taxon>Agaricomycetidae</taxon>
        <taxon>Agaricales</taxon>
        <taxon>Marasmiineae</taxon>
        <taxon>Physalacriaceae</taxon>
        <taxon>Armillaria</taxon>
    </lineage>
</organism>
<proteinExistence type="predicted"/>
<evidence type="ECO:0000313" key="3">
    <source>
        <dbReference type="Proteomes" id="UP001175228"/>
    </source>
</evidence>